<dbReference type="Pfam" id="PF10335">
    <property type="entry name" value="DUF294_C"/>
    <property type="match status" value="1"/>
</dbReference>
<dbReference type="InterPro" id="IPR051257">
    <property type="entry name" value="Diverse_CBS-Domain"/>
</dbReference>
<dbReference type="PROSITE" id="PS51371">
    <property type="entry name" value="CBS"/>
    <property type="match status" value="1"/>
</dbReference>
<dbReference type="InterPro" id="IPR018490">
    <property type="entry name" value="cNMP-bd_dom_sf"/>
</dbReference>
<dbReference type="InterPro" id="IPR000595">
    <property type="entry name" value="cNMP-bd_dom"/>
</dbReference>
<dbReference type="Gene3D" id="2.60.120.10">
    <property type="entry name" value="Jelly Rolls"/>
    <property type="match status" value="1"/>
</dbReference>
<dbReference type="InterPro" id="IPR046342">
    <property type="entry name" value="CBS_dom_sf"/>
</dbReference>
<evidence type="ECO:0000256" key="1">
    <source>
        <dbReference type="ARBA" id="ARBA00023122"/>
    </source>
</evidence>
<dbReference type="CDD" id="cd00038">
    <property type="entry name" value="CAP_ED"/>
    <property type="match status" value="1"/>
</dbReference>
<protein>
    <submittedName>
        <fullName evidence="4">DUF294 nucleotidyltransferase-like domain-containing protein</fullName>
    </submittedName>
</protein>
<dbReference type="EMBL" id="CP139781">
    <property type="protein sequence ID" value="WRQ85837.1"/>
    <property type="molecule type" value="Genomic_DNA"/>
</dbReference>
<dbReference type="Proteomes" id="UP000738431">
    <property type="component" value="Chromosome"/>
</dbReference>
<dbReference type="Pfam" id="PF00571">
    <property type="entry name" value="CBS"/>
    <property type="match status" value="2"/>
</dbReference>
<organism evidence="4 5">
    <name type="scientific">Actomonas aquatica</name>
    <dbReference type="NCBI Taxonomy" id="2866162"/>
    <lineage>
        <taxon>Bacteria</taxon>
        <taxon>Pseudomonadati</taxon>
        <taxon>Verrucomicrobiota</taxon>
        <taxon>Opitutia</taxon>
        <taxon>Opitutales</taxon>
        <taxon>Opitutaceae</taxon>
        <taxon>Actomonas</taxon>
    </lineage>
</organism>
<proteinExistence type="predicted"/>
<accession>A0ABZ1C3B0</accession>
<evidence type="ECO:0000313" key="5">
    <source>
        <dbReference type="Proteomes" id="UP000738431"/>
    </source>
</evidence>
<dbReference type="PANTHER" id="PTHR43080">
    <property type="entry name" value="CBS DOMAIN-CONTAINING PROTEIN CBSX3, MITOCHONDRIAL"/>
    <property type="match status" value="1"/>
</dbReference>
<feature type="domain" description="CBS" evidence="3">
    <location>
        <begin position="237"/>
        <end position="300"/>
    </location>
</feature>
<dbReference type="Pfam" id="PF00027">
    <property type="entry name" value="cNMP_binding"/>
    <property type="match status" value="1"/>
</dbReference>
<dbReference type="RefSeq" id="WP_221032656.1">
    <property type="nucleotide sequence ID" value="NZ_CP139781.1"/>
</dbReference>
<evidence type="ECO:0000313" key="4">
    <source>
        <dbReference type="EMBL" id="WRQ85837.1"/>
    </source>
</evidence>
<dbReference type="InterPro" id="IPR005105">
    <property type="entry name" value="GlnD_Uridyltrans_N"/>
</dbReference>
<dbReference type="SUPFAM" id="SSF51206">
    <property type="entry name" value="cAMP-binding domain-like"/>
    <property type="match status" value="1"/>
</dbReference>
<reference evidence="4 5" key="1">
    <citation type="submission" date="2021-08" db="EMBL/GenBank/DDBJ databases">
        <authorList>
            <person name="Zhang D."/>
            <person name="Zhang A."/>
            <person name="Wang L."/>
        </authorList>
    </citation>
    <scope>NUCLEOTIDE SEQUENCE [LARGE SCALE GENOMIC DNA]</scope>
    <source>
        <strain evidence="4 5">WL0086</strain>
    </source>
</reference>
<reference evidence="4 5" key="2">
    <citation type="submission" date="2023-12" db="EMBL/GenBank/DDBJ databases">
        <title>Description of an unclassified Opitutus bacterium of Verrucomicrobiota.</title>
        <authorList>
            <person name="Zhang D.-F."/>
        </authorList>
    </citation>
    <scope>NUCLEOTIDE SEQUENCE [LARGE SCALE GENOMIC DNA]</scope>
    <source>
        <strain evidence="4 5">WL0086</strain>
    </source>
</reference>
<dbReference type="InterPro" id="IPR018821">
    <property type="entry name" value="DUF294_put_nucleoTrafse_sb-bd"/>
</dbReference>
<evidence type="ECO:0000259" key="3">
    <source>
        <dbReference type="PROSITE" id="PS51371"/>
    </source>
</evidence>
<keyword evidence="1 2" id="KW-0129">CBS domain</keyword>
<dbReference type="SMART" id="SM00116">
    <property type="entry name" value="CBS"/>
    <property type="match status" value="2"/>
</dbReference>
<dbReference type="PANTHER" id="PTHR43080:SF29">
    <property type="entry name" value="OS02G0818000 PROTEIN"/>
    <property type="match status" value="1"/>
</dbReference>
<gene>
    <name evidence="4" type="ORF">K1X11_013575</name>
</gene>
<dbReference type="Pfam" id="PF03445">
    <property type="entry name" value="DUF294"/>
    <property type="match status" value="1"/>
</dbReference>
<dbReference type="SUPFAM" id="SSF54631">
    <property type="entry name" value="CBS-domain pair"/>
    <property type="match status" value="1"/>
</dbReference>
<sequence length="648" mass="72346">MKTSSISLRVADFLQKYPPFQYLSQAELLRLAQGGRVKFHEADEIIFSAGEERGRYVRVIQRGTVNLYSPNDAGEELIDVRVEGDLVGLEWESPDVAYRATARVAQESILYALPADTFMELCRGNAEASAFLSSYFTIKDEAQRAVTRTETLTLDESAASWLTHSDALAQRASNRLLLAAPEEPIRQVAARIAPGMQEGVVVIDEEARPIGVLTEADLSSRVATGEVSPDAPVTAIMTSPVVTVAPGTTAGDVVMVMMRERRHHVIVTDNGETDGRVVGIIGEKTVQAVHGSVPVFLSKEFTLATDVWELQRLRDRADDLLLRFIEGEAPIEWMTNFIAQVDRMLTEQAIELARAKLREKGLREPTVRWAWVALHSEGRKERLLRSAQRTGIIYDDPAAEKERLDLVLWFSELGNEVGAMLSMCRFPLDPWGRMASNPQWCASIKRWSETFADWVQRPRENNIHNRTAFFDLRAVTGDRSLVDELREAIEVQITRSSSFVPRLVEDAIAHLPPVTVFRDSVLDASGEVTDTFNTKTNALLPLVDIGRVFALSLGLSDATFTPDRFRKAAELLPEYAGVFEDAVKAFDHALKLQTRVGLKRGDNARLVRPDELTPIETQRLKSIFRTVGRLIEVTTKHFDLKPVGRTDG</sequence>
<dbReference type="Gene3D" id="3.10.580.10">
    <property type="entry name" value="CBS-domain"/>
    <property type="match status" value="1"/>
</dbReference>
<evidence type="ECO:0000256" key="2">
    <source>
        <dbReference type="PROSITE-ProRule" id="PRU00703"/>
    </source>
</evidence>
<name>A0ABZ1C3B0_9BACT</name>
<dbReference type="InterPro" id="IPR000644">
    <property type="entry name" value="CBS_dom"/>
</dbReference>
<dbReference type="InterPro" id="IPR014710">
    <property type="entry name" value="RmlC-like_jellyroll"/>
</dbReference>
<keyword evidence="5" id="KW-1185">Reference proteome</keyword>
<dbReference type="CDD" id="cd05401">
    <property type="entry name" value="NT_GlnE_GlnD_like"/>
    <property type="match status" value="1"/>
</dbReference>